<keyword evidence="3" id="KW-1003">Cell membrane</keyword>
<feature type="non-terminal residue" evidence="9">
    <location>
        <position position="1"/>
    </location>
</feature>
<evidence type="ECO:0000256" key="3">
    <source>
        <dbReference type="ARBA" id="ARBA00022475"/>
    </source>
</evidence>
<feature type="transmembrane region" description="Helical" evidence="7">
    <location>
        <begin position="71"/>
        <end position="87"/>
    </location>
</feature>
<keyword evidence="2" id="KW-0813">Transport</keyword>
<evidence type="ECO:0000256" key="7">
    <source>
        <dbReference type="SAM" id="Phobius"/>
    </source>
</evidence>
<reference evidence="9" key="1">
    <citation type="journal article" date="2014" name="Front. Microbiol.">
        <title>High frequency of phylogenetically diverse reductive dehalogenase-homologous genes in deep subseafloor sedimentary metagenomes.</title>
        <authorList>
            <person name="Kawai M."/>
            <person name="Futagami T."/>
            <person name="Toyoda A."/>
            <person name="Takaki Y."/>
            <person name="Nishi S."/>
            <person name="Hori S."/>
            <person name="Arai W."/>
            <person name="Tsubouchi T."/>
            <person name="Morono Y."/>
            <person name="Uchiyama I."/>
            <person name="Ito T."/>
            <person name="Fujiyama A."/>
            <person name="Inagaki F."/>
            <person name="Takami H."/>
        </authorList>
    </citation>
    <scope>NUCLEOTIDE SEQUENCE</scope>
    <source>
        <strain evidence="9">Expedition CK06-06</strain>
    </source>
</reference>
<keyword evidence="5 7" id="KW-1133">Transmembrane helix</keyword>
<dbReference type="CDD" id="cd06173">
    <property type="entry name" value="MFS_MefA_like"/>
    <property type="match status" value="1"/>
</dbReference>
<evidence type="ECO:0000256" key="1">
    <source>
        <dbReference type="ARBA" id="ARBA00004651"/>
    </source>
</evidence>
<dbReference type="AlphaFoldDB" id="X0UEH2"/>
<protein>
    <recommendedName>
        <fullName evidence="8">Major facilitator superfamily (MFS) profile domain-containing protein</fullName>
    </recommendedName>
</protein>
<dbReference type="GO" id="GO:0005886">
    <property type="term" value="C:plasma membrane"/>
    <property type="evidence" value="ECO:0007669"/>
    <property type="project" value="UniProtKB-SubCell"/>
</dbReference>
<dbReference type="EMBL" id="BARS01012316">
    <property type="protein sequence ID" value="GAF98802.1"/>
    <property type="molecule type" value="Genomic_DNA"/>
</dbReference>
<dbReference type="PANTHER" id="PTHR23513">
    <property type="entry name" value="INTEGRAL MEMBRANE EFFLUX PROTEIN-RELATED"/>
    <property type="match status" value="1"/>
</dbReference>
<feature type="transmembrane region" description="Helical" evidence="7">
    <location>
        <begin position="188"/>
        <end position="208"/>
    </location>
</feature>
<dbReference type="PROSITE" id="PS50850">
    <property type="entry name" value="MFS"/>
    <property type="match status" value="1"/>
</dbReference>
<dbReference type="Pfam" id="PF05977">
    <property type="entry name" value="MFS_3"/>
    <property type="match status" value="1"/>
</dbReference>
<organism evidence="9">
    <name type="scientific">marine sediment metagenome</name>
    <dbReference type="NCBI Taxonomy" id="412755"/>
    <lineage>
        <taxon>unclassified sequences</taxon>
        <taxon>metagenomes</taxon>
        <taxon>ecological metagenomes</taxon>
    </lineage>
</organism>
<dbReference type="SUPFAM" id="SSF103473">
    <property type="entry name" value="MFS general substrate transporter"/>
    <property type="match status" value="1"/>
</dbReference>
<accession>X0UEH2</accession>
<feature type="transmembrane region" description="Helical" evidence="7">
    <location>
        <begin position="20"/>
        <end position="38"/>
    </location>
</feature>
<evidence type="ECO:0000256" key="2">
    <source>
        <dbReference type="ARBA" id="ARBA00022448"/>
    </source>
</evidence>
<keyword evidence="4 7" id="KW-0812">Transmembrane</keyword>
<evidence type="ECO:0000313" key="9">
    <source>
        <dbReference type="EMBL" id="GAF98802.1"/>
    </source>
</evidence>
<evidence type="ECO:0000256" key="6">
    <source>
        <dbReference type="ARBA" id="ARBA00023136"/>
    </source>
</evidence>
<sequence length="223" mass="24509">QQWLVYRLTNSQLSLGMVTFASYIPVLLLSLFMGVVVDRFQRRRLLVITQTWFMLLAAALAVLTYLELVQYWHILLLAILLGIANALDMPARQAFYIDLVEREDLMNAIALNSSIFNGARIIGPAIGGLVIAAFGEAPAFATNAVTYLATIACLLMMRLPPFDPPASDKSSLSELKGGLDYLIANRHALSLVSMTALLSIFCFPYLVLLPVFARDVLKIGAEG</sequence>
<comment type="caution">
    <text evidence="9">The sequence shown here is derived from an EMBL/GenBank/DDBJ whole genome shotgun (WGS) entry which is preliminary data.</text>
</comment>
<evidence type="ECO:0000256" key="5">
    <source>
        <dbReference type="ARBA" id="ARBA00022989"/>
    </source>
</evidence>
<dbReference type="InterPro" id="IPR020846">
    <property type="entry name" value="MFS_dom"/>
</dbReference>
<dbReference type="Gene3D" id="1.20.1250.20">
    <property type="entry name" value="MFS general substrate transporter like domains"/>
    <property type="match status" value="1"/>
</dbReference>
<feature type="transmembrane region" description="Helical" evidence="7">
    <location>
        <begin position="140"/>
        <end position="159"/>
    </location>
</feature>
<dbReference type="GO" id="GO:0022857">
    <property type="term" value="F:transmembrane transporter activity"/>
    <property type="evidence" value="ECO:0007669"/>
    <property type="project" value="InterPro"/>
</dbReference>
<evidence type="ECO:0000256" key="4">
    <source>
        <dbReference type="ARBA" id="ARBA00022692"/>
    </source>
</evidence>
<keyword evidence="6 7" id="KW-0472">Membrane</keyword>
<feature type="non-terminal residue" evidence="9">
    <location>
        <position position="223"/>
    </location>
</feature>
<name>X0UEH2_9ZZZZ</name>
<dbReference type="InterPro" id="IPR010290">
    <property type="entry name" value="TM_effector"/>
</dbReference>
<proteinExistence type="predicted"/>
<evidence type="ECO:0000259" key="8">
    <source>
        <dbReference type="PROSITE" id="PS50850"/>
    </source>
</evidence>
<comment type="subcellular location">
    <subcellularLocation>
        <location evidence="1">Cell membrane</location>
        <topology evidence="1">Multi-pass membrane protein</topology>
    </subcellularLocation>
</comment>
<feature type="transmembrane region" description="Helical" evidence="7">
    <location>
        <begin position="45"/>
        <end position="65"/>
    </location>
</feature>
<gene>
    <name evidence="9" type="ORF">S01H1_21999</name>
</gene>
<dbReference type="PANTHER" id="PTHR23513:SF11">
    <property type="entry name" value="STAPHYLOFERRIN A TRANSPORTER"/>
    <property type="match status" value="1"/>
</dbReference>
<feature type="domain" description="Major facilitator superfamily (MFS) profile" evidence="8">
    <location>
        <begin position="1"/>
        <end position="223"/>
    </location>
</feature>
<dbReference type="InterPro" id="IPR036259">
    <property type="entry name" value="MFS_trans_sf"/>
</dbReference>